<evidence type="ECO:0000313" key="1">
    <source>
        <dbReference type="EMBL" id="CAH2406380.1"/>
    </source>
</evidence>
<dbReference type="EMBL" id="CAKXZT010000149">
    <property type="protein sequence ID" value="CAH2406380.1"/>
    <property type="molecule type" value="Genomic_DNA"/>
</dbReference>
<protein>
    <submittedName>
        <fullName evidence="1">Uncharacterized protein</fullName>
    </submittedName>
</protein>
<comment type="caution">
    <text evidence="1">The sequence shown here is derived from an EMBL/GenBank/DDBJ whole genome shotgun (WGS) entry which is preliminary data.</text>
</comment>
<reference evidence="1 2" key="1">
    <citation type="submission" date="2022-03" db="EMBL/GenBank/DDBJ databases">
        <authorList>
            <person name="Brunel B."/>
        </authorList>
    </citation>
    <scope>NUCLEOTIDE SEQUENCE [LARGE SCALE GENOMIC DNA]</scope>
    <source>
        <strain evidence="1">STM5069sample</strain>
    </source>
</reference>
<proteinExistence type="predicted"/>
<dbReference type="Proteomes" id="UP001153050">
    <property type="component" value="Unassembled WGS sequence"/>
</dbReference>
<accession>A0ABN8K7W2</accession>
<evidence type="ECO:0000313" key="2">
    <source>
        <dbReference type="Proteomes" id="UP001153050"/>
    </source>
</evidence>
<keyword evidence="2" id="KW-1185">Reference proteome</keyword>
<gene>
    <name evidence="1" type="ORF">MES5069_520091</name>
</gene>
<organism evidence="1 2">
    <name type="scientific">Mesorhizobium escarrei</name>
    <dbReference type="NCBI Taxonomy" id="666018"/>
    <lineage>
        <taxon>Bacteria</taxon>
        <taxon>Pseudomonadati</taxon>
        <taxon>Pseudomonadota</taxon>
        <taxon>Alphaproteobacteria</taxon>
        <taxon>Hyphomicrobiales</taxon>
        <taxon>Phyllobacteriaceae</taxon>
        <taxon>Mesorhizobium</taxon>
    </lineage>
</organism>
<name>A0ABN8K7W2_9HYPH</name>
<sequence length="87" mass="9508">MIGAFLVNRIPTGFVAEIATGRVAADEVNTGGRIKSRDVRSGRNGGSVRVSEATKRCARILRDVRHRHFLHFSDGSCTSRGNSLEPR</sequence>